<dbReference type="PANTHER" id="PTHR22916">
    <property type="entry name" value="GLYCOSYLTRANSFERASE"/>
    <property type="match status" value="1"/>
</dbReference>
<keyword evidence="3" id="KW-1185">Reference proteome</keyword>
<dbReference type="Pfam" id="PF00535">
    <property type="entry name" value="Glycos_transf_2"/>
    <property type="match status" value="1"/>
</dbReference>
<protein>
    <submittedName>
        <fullName evidence="2">Glycosyl transferase family 2</fullName>
    </submittedName>
</protein>
<dbReference type="Gene3D" id="3.90.550.10">
    <property type="entry name" value="Spore Coat Polysaccharide Biosynthesis Protein SpsA, Chain A"/>
    <property type="match status" value="1"/>
</dbReference>
<evidence type="ECO:0000313" key="2">
    <source>
        <dbReference type="EMBL" id="PAU84939.1"/>
    </source>
</evidence>
<proteinExistence type="predicted"/>
<dbReference type="SUPFAM" id="SSF53448">
    <property type="entry name" value="Nucleotide-diphospho-sugar transferases"/>
    <property type="match status" value="1"/>
</dbReference>
<gene>
    <name evidence="2" type="ORF">CK500_05375</name>
</gene>
<dbReference type="OrthoDB" id="46222at2157"/>
<dbReference type="GO" id="GO:0016758">
    <property type="term" value="F:hexosyltransferase activity"/>
    <property type="evidence" value="ECO:0007669"/>
    <property type="project" value="UniProtKB-ARBA"/>
</dbReference>
<evidence type="ECO:0000259" key="1">
    <source>
        <dbReference type="Pfam" id="PF00535"/>
    </source>
</evidence>
<dbReference type="EMBL" id="NSKC01000002">
    <property type="protein sequence ID" value="PAU84939.1"/>
    <property type="molecule type" value="Genomic_DNA"/>
</dbReference>
<sequence>MTIIIPHYNEPDLLLDALESVSSQKYENIECIVVDDCSEQPPEFVLDKFTEVTLVQHQANRGAAAARNTGLTHAQGNYIAFLDVDDVWDNEKIERQVEKFLSADQDVGLVYTGFKQILTDGSRINHAPKYRGEIYQKELEKDRIHPTSTVMVRAKVLNNVGGFDEDLPARQDYELWIRITEKYSVDYVDEILVTKKEHEQNISSNFESRITGDKRVFNLVKQHVAKHKFGALSRIRIYSYHYYLIGRDYDQFGRRHQALRYLLKSLLVYPFRLEPWLFFIVALTGIDRESRVFRYLKQVFHS</sequence>
<dbReference type="CDD" id="cd00761">
    <property type="entry name" value="Glyco_tranf_GTA_type"/>
    <property type="match status" value="1"/>
</dbReference>
<keyword evidence="2" id="KW-0808">Transferase</keyword>
<accession>A0A2A2FK27</accession>
<dbReference type="InterPro" id="IPR001173">
    <property type="entry name" value="Glyco_trans_2-like"/>
</dbReference>
<evidence type="ECO:0000313" key="3">
    <source>
        <dbReference type="Proteomes" id="UP000218083"/>
    </source>
</evidence>
<dbReference type="AlphaFoldDB" id="A0A2A2FK27"/>
<feature type="domain" description="Glycosyltransferase 2-like" evidence="1">
    <location>
        <begin position="2"/>
        <end position="158"/>
    </location>
</feature>
<name>A0A2A2FK27_9EURY</name>
<reference evidence="2 3" key="1">
    <citation type="submission" date="2017-08" db="EMBL/GenBank/DDBJ databases">
        <title>The strain WRN001 was isolated from Binhai saline alkaline soil, Tianjin, China.</title>
        <authorList>
            <person name="Liu D."/>
            <person name="Zhang G."/>
        </authorList>
    </citation>
    <scope>NUCLEOTIDE SEQUENCE [LARGE SCALE GENOMIC DNA]</scope>
    <source>
        <strain evidence="2 3">WN019</strain>
    </source>
</reference>
<dbReference type="Proteomes" id="UP000218083">
    <property type="component" value="Unassembled WGS sequence"/>
</dbReference>
<dbReference type="PANTHER" id="PTHR22916:SF3">
    <property type="entry name" value="UDP-GLCNAC:BETAGAL BETA-1,3-N-ACETYLGLUCOSAMINYLTRANSFERASE-LIKE PROTEIN 1"/>
    <property type="match status" value="1"/>
</dbReference>
<dbReference type="InterPro" id="IPR029044">
    <property type="entry name" value="Nucleotide-diphossugar_trans"/>
</dbReference>
<organism evidence="2 3">
    <name type="scientific">Halorubrum salipaludis</name>
    <dbReference type="NCBI Taxonomy" id="2032630"/>
    <lineage>
        <taxon>Archaea</taxon>
        <taxon>Methanobacteriati</taxon>
        <taxon>Methanobacteriota</taxon>
        <taxon>Stenosarchaea group</taxon>
        <taxon>Halobacteria</taxon>
        <taxon>Halobacteriales</taxon>
        <taxon>Haloferacaceae</taxon>
        <taxon>Halorubrum</taxon>
    </lineage>
</organism>
<comment type="caution">
    <text evidence="2">The sequence shown here is derived from an EMBL/GenBank/DDBJ whole genome shotgun (WGS) entry which is preliminary data.</text>
</comment>